<dbReference type="RefSeq" id="XP_064703263.1">
    <property type="nucleotide sequence ID" value="XM_064849962.1"/>
</dbReference>
<feature type="signal peptide" evidence="2">
    <location>
        <begin position="1"/>
        <end position="19"/>
    </location>
</feature>
<protein>
    <recommendedName>
        <fullName evidence="5">Phytocyanin domain-containing protein</fullName>
    </recommendedName>
</protein>
<comment type="caution">
    <text evidence="3">The sequence shown here is derived from an EMBL/GenBank/DDBJ whole genome shotgun (WGS) entry which is preliminary data.</text>
</comment>
<dbReference type="Proteomes" id="UP001358417">
    <property type="component" value="Unassembled WGS sequence"/>
</dbReference>
<dbReference type="GeneID" id="89974573"/>
<keyword evidence="4" id="KW-1185">Reference proteome</keyword>
<feature type="compositionally biased region" description="Polar residues" evidence="1">
    <location>
        <begin position="48"/>
        <end position="66"/>
    </location>
</feature>
<dbReference type="PANTHER" id="PTHR34883">
    <property type="entry name" value="SERINE-RICH PROTEIN, PUTATIVE-RELATED-RELATED"/>
    <property type="match status" value="1"/>
</dbReference>
<dbReference type="SUPFAM" id="SSF49503">
    <property type="entry name" value="Cupredoxins"/>
    <property type="match status" value="1"/>
</dbReference>
<dbReference type="InterPro" id="IPR052953">
    <property type="entry name" value="Ser-rich/MCO-related"/>
</dbReference>
<proteinExistence type="predicted"/>
<dbReference type="InterPro" id="IPR008972">
    <property type="entry name" value="Cupredoxin"/>
</dbReference>
<feature type="compositionally biased region" description="Pro residues" evidence="1">
    <location>
        <begin position="234"/>
        <end position="254"/>
    </location>
</feature>
<organism evidence="3 4">
    <name type="scientific">Exophiala bonariae</name>
    <dbReference type="NCBI Taxonomy" id="1690606"/>
    <lineage>
        <taxon>Eukaryota</taxon>
        <taxon>Fungi</taxon>
        <taxon>Dikarya</taxon>
        <taxon>Ascomycota</taxon>
        <taxon>Pezizomycotina</taxon>
        <taxon>Eurotiomycetes</taxon>
        <taxon>Chaetothyriomycetidae</taxon>
        <taxon>Chaetothyriales</taxon>
        <taxon>Herpotrichiellaceae</taxon>
        <taxon>Exophiala</taxon>
    </lineage>
</organism>
<evidence type="ECO:0000313" key="4">
    <source>
        <dbReference type="Proteomes" id="UP001358417"/>
    </source>
</evidence>
<feature type="region of interest" description="Disordered" evidence="1">
    <location>
        <begin position="25"/>
        <end position="68"/>
    </location>
</feature>
<keyword evidence="2" id="KW-0732">Signal</keyword>
<evidence type="ECO:0008006" key="5">
    <source>
        <dbReference type="Google" id="ProtNLM"/>
    </source>
</evidence>
<accession>A0AAV9N2C6</accession>
<dbReference type="EMBL" id="JAVRRD010000024">
    <property type="protein sequence ID" value="KAK5047736.1"/>
    <property type="molecule type" value="Genomic_DNA"/>
</dbReference>
<reference evidence="3 4" key="1">
    <citation type="submission" date="2023-08" db="EMBL/GenBank/DDBJ databases">
        <title>Black Yeasts Isolated from many extreme environments.</title>
        <authorList>
            <person name="Coleine C."/>
            <person name="Stajich J.E."/>
            <person name="Selbmann L."/>
        </authorList>
    </citation>
    <scope>NUCLEOTIDE SEQUENCE [LARGE SCALE GENOMIC DNA]</scope>
    <source>
        <strain evidence="3 4">CCFEE 5792</strain>
    </source>
</reference>
<dbReference type="PANTHER" id="PTHR34883:SF15">
    <property type="entry name" value="EXTRACELLULAR SERINE-RICH PROTEIN"/>
    <property type="match status" value="1"/>
</dbReference>
<evidence type="ECO:0000256" key="1">
    <source>
        <dbReference type="SAM" id="MobiDB-lite"/>
    </source>
</evidence>
<gene>
    <name evidence="3" type="ORF">LTR84_006401</name>
</gene>
<evidence type="ECO:0000313" key="3">
    <source>
        <dbReference type="EMBL" id="KAK5047736.1"/>
    </source>
</evidence>
<dbReference type="CDD" id="cd00920">
    <property type="entry name" value="Cupredoxin"/>
    <property type="match status" value="1"/>
</dbReference>
<feature type="region of interest" description="Disordered" evidence="1">
    <location>
        <begin position="232"/>
        <end position="254"/>
    </location>
</feature>
<evidence type="ECO:0000256" key="2">
    <source>
        <dbReference type="SAM" id="SignalP"/>
    </source>
</evidence>
<name>A0AAV9N2C6_9EURO</name>
<dbReference type="Gene3D" id="2.60.40.420">
    <property type="entry name" value="Cupredoxins - blue copper proteins"/>
    <property type="match status" value="1"/>
</dbReference>
<feature type="chain" id="PRO_5043317319" description="Phytocyanin domain-containing protein" evidence="2">
    <location>
        <begin position="20"/>
        <end position="322"/>
    </location>
</feature>
<dbReference type="AlphaFoldDB" id="A0AAV9N2C6"/>
<sequence length="322" mass="32654">MSVIKSFLISTILATAAVATSHESFNGGGGGGNGWQQPPQPSGGWNSWETSAPPQHQPAPVSQSPYETAAPVWQAPSCPAGCIPIPTGGAPPPPPPGQLMVQVVSVADANGSLKYFPNKIDAPVGSIVQFQFHPKNHTITESSFAEPCKPLAANLTSAMRPGIRSGFIPVKGDEPFTPVYNVLVNDTKPIWIFCGQVNHCQRGMAMVINQAPSGPNTIEKYIENAGKLPTVSVPAPPPPAGTVAPPPAGTAPPPPPPVATATFGGGFNAPPSSSLVGAPPVQTAATSSRPAVPATFTGAASSLNVRDASLAGVAVGALVALL</sequence>